<dbReference type="GO" id="GO:0005874">
    <property type="term" value="C:microtubule"/>
    <property type="evidence" value="ECO:0007669"/>
    <property type="project" value="UniProtKB-KW"/>
</dbReference>
<dbReference type="VEuPathDB" id="MicrosporidiaDB:HERIO_2100"/>
<dbReference type="GO" id="GO:0008017">
    <property type="term" value="F:microtubule binding"/>
    <property type="evidence" value="ECO:0007669"/>
    <property type="project" value="InterPro"/>
</dbReference>
<dbReference type="InterPro" id="IPR001752">
    <property type="entry name" value="Kinesin_motor_dom"/>
</dbReference>
<dbReference type="InterPro" id="IPR019821">
    <property type="entry name" value="Kinesin_motor_CS"/>
</dbReference>
<keyword evidence="2 3" id="KW-0067">ATP-binding</keyword>
<comment type="similarity">
    <text evidence="3 4">Belongs to the TRAFAC class myosin-kinesin ATPase superfamily. Kinesin family.</text>
</comment>
<comment type="caution">
    <text evidence="7">The sequence shown here is derived from an EMBL/GenBank/DDBJ whole genome shotgun (WGS) entry which is preliminary data.</text>
</comment>
<reference evidence="7 8" key="1">
    <citation type="journal article" date="2017" name="Environ. Microbiol.">
        <title>Decay of the glycolytic pathway and adaptation to intranuclear parasitism within Enterocytozoonidae microsporidia.</title>
        <authorList>
            <person name="Wiredu Boakye D."/>
            <person name="Jaroenlak P."/>
            <person name="Prachumwat A."/>
            <person name="Williams T.A."/>
            <person name="Bateman K.S."/>
            <person name="Itsathitphaisarn O."/>
            <person name="Sritunyalucksana K."/>
            <person name="Paszkiewicz K.H."/>
            <person name="Moore K.A."/>
            <person name="Stentiford G.D."/>
            <person name="Williams B.A."/>
        </authorList>
    </citation>
    <scope>NUCLEOTIDE SEQUENCE [LARGE SCALE GENOMIC DNA]</scope>
    <source>
        <strain evidence="7 8">GB1</strain>
    </source>
</reference>
<dbReference type="InterPro" id="IPR027640">
    <property type="entry name" value="Kinesin-like_fam"/>
</dbReference>
<organism evidence="7 8">
    <name type="scientific">Hepatospora eriocheir</name>
    <dbReference type="NCBI Taxonomy" id="1081669"/>
    <lineage>
        <taxon>Eukaryota</taxon>
        <taxon>Fungi</taxon>
        <taxon>Fungi incertae sedis</taxon>
        <taxon>Microsporidia</taxon>
        <taxon>Hepatosporidae</taxon>
        <taxon>Hepatospora</taxon>
    </lineage>
</organism>
<sequence>MKGYLTKLKGILQDLKTLNNKGVEDIPNKTEKYIIDNEKEFENIKQRIYEYEQLISLVQNQKKELQLSLNAAVNQINEMKRCNTNLRNEILDLKGAVRVFCRIKPSQVMNKIEYTDDEIDFDGKNFKVDKVFSEKSTQLEIFNELELFIENVLDGYKICIFAYGQTGSGKTYTMEGSGDGLIYNSLEKLDKSIELMSKDKLVPTFKLKYLEIYNETIVDLFTQKNVTIAHNSTSITFKDASEIIADNVTEIRNKIKEASNKRTVGETKCNSKSSRSHAIFILDVELKSPTEIRSGSLCLIDLAGSERLRESKAENERLKETQSINKSLSALGNVFSAIKTSENHIPFRNSKLTHLMQKYLTGHSRMAMIVNINPESLNESVCTLRFATKVSECNLGKSKKSIKIIHKE</sequence>
<dbReference type="InterPro" id="IPR036961">
    <property type="entry name" value="Kinesin_motor_dom_sf"/>
</dbReference>
<dbReference type="OrthoDB" id="3176171at2759"/>
<keyword evidence="5" id="KW-0175">Coiled coil</keyword>
<dbReference type="PRINTS" id="PR00380">
    <property type="entry name" value="KINESINHEAVY"/>
</dbReference>
<dbReference type="PROSITE" id="PS00411">
    <property type="entry name" value="KINESIN_MOTOR_1"/>
    <property type="match status" value="1"/>
</dbReference>
<evidence type="ECO:0000256" key="1">
    <source>
        <dbReference type="ARBA" id="ARBA00022741"/>
    </source>
</evidence>
<keyword evidence="4" id="KW-0493">Microtubule</keyword>
<dbReference type="GO" id="GO:0005524">
    <property type="term" value="F:ATP binding"/>
    <property type="evidence" value="ECO:0007669"/>
    <property type="project" value="UniProtKB-UniRule"/>
</dbReference>
<gene>
    <name evidence="7" type="primary">ATK5</name>
    <name evidence="7" type="ORF">HERIO_2100</name>
</gene>
<keyword evidence="1 3" id="KW-0547">Nucleotide-binding</keyword>
<evidence type="ECO:0000313" key="8">
    <source>
        <dbReference type="Proteomes" id="UP000192356"/>
    </source>
</evidence>
<feature type="domain" description="Kinesin motor" evidence="6">
    <location>
        <begin position="96"/>
        <end position="393"/>
    </location>
</feature>
<dbReference type="SUPFAM" id="SSF52540">
    <property type="entry name" value="P-loop containing nucleoside triphosphate hydrolases"/>
    <property type="match status" value="1"/>
</dbReference>
<dbReference type="PANTHER" id="PTHR47972">
    <property type="entry name" value="KINESIN-LIKE PROTEIN KLP-3"/>
    <property type="match status" value="1"/>
</dbReference>
<dbReference type="Gene3D" id="3.40.850.10">
    <property type="entry name" value="Kinesin motor domain"/>
    <property type="match status" value="1"/>
</dbReference>
<feature type="binding site" evidence="3">
    <location>
        <begin position="164"/>
        <end position="171"/>
    </location>
    <ligand>
        <name>ATP</name>
        <dbReference type="ChEBI" id="CHEBI:30616"/>
    </ligand>
</feature>
<dbReference type="AlphaFoldDB" id="A0A1X0Q821"/>
<dbReference type="GO" id="GO:0003777">
    <property type="term" value="F:microtubule motor activity"/>
    <property type="evidence" value="ECO:0007669"/>
    <property type="project" value="InterPro"/>
</dbReference>
<evidence type="ECO:0000256" key="5">
    <source>
        <dbReference type="SAM" id="Coils"/>
    </source>
</evidence>
<dbReference type="EMBL" id="LVKB01000156">
    <property type="protein sequence ID" value="ORD95912.1"/>
    <property type="molecule type" value="Genomic_DNA"/>
</dbReference>
<dbReference type="Proteomes" id="UP000192356">
    <property type="component" value="Unassembled WGS sequence"/>
</dbReference>
<dbReference type="Pfam" id="PF00225">
    <property type="entry name" value="Kinesin"/>
    <property type="match status" value="1"/>
</dbReference>
<evidence type="ECO:0000256" key="2">
    <source>
        <dbReference type="ARBA" id="ARBA00022840"/>
    </source>
</evidence>
<evidence type="ECO:0000259" key="6">
    <source>
        <dbReference type="PROSITE" id="PS50067"/>
    </source>
</evidence>
<name>A0A1X0Q821_9MICR</name>
<keyword evidence="3 4" id="KW-0505">Motor protein</keyword>
<protein>
    <recommendedName>
        <fullName evidence="4">Kinesin-like protein</fullName>
    </recommendedName>
</protein>
<dbReference type="GO" id="GO:0007018">
    <property type="term" value="P:microtubule-based movement"/>
    <property type="evidence" value="ECO:0007669"/>
    <property type="project" value="InterPro"/>
</dbReference>
<dbReference type="VEuPathDB" id="MicrosporidiaDB:A0H76_996"/>
<evidence type="ECO:0000256" key="3">
    <source>
        <dbReference type="PROSITE-ProRule" id="PRU00283"/>
    </source>
</evidence>
<dbReference type="SMART" id="SM00129">
    <property type="entry name" value="KISc"/>
    <property type="match status" value="1"/>
</dbReference>
<dbReference type="InterPro" id="IPR027417">
    <property type="entry name" value="P-loop_NTPase"/>
</dbReference>
<dbReference type="PROSITE" id="PS50067">
    <property type="entry name" value="KINESIN_MOTOR_2"/>
    <property type="match status" value="1"/>
</dbReference>
<accession>A0A1X0Q821</accession>
<evidence type="ECO:0000256" key="4">
    <source>
        <dbReference type="RuleBase" id="RU000394"/>
    </source>
</evidence>
<keyword evidence="8" id="KW-1185">Reference proteome</keyword>
<evidence type="ECO:0000313" key="7">
    <source>
        <dbReference type="EMBL" id="ORD95912.1"/>
    </source>
</evidence>
<proteinExistence type="inferred from homology"/>
<feature type="coiled-coil region" evidence="5">
    <location>
        <begin position="55"/>
        <end position="89"/>
    </location>
</feature>